<dbReference type="EMBL" id="VEPZ02001236">
    <property type="protein sequence ID" value="KAE8684746.1"/>
    <property type="molecule type" value="Genomic_DNA"/>
</dbReference>
<comment type="caution">
    <text evidence="1">The sequence shown here is derived from an EMBL/GenBank/DDBJ whole genome shotgun (WGS) entry which is preliminary data.</text>
</comment>
<dbReference type="SUPFAM" id="SSF50370">
    <property type="entry name" value="Ricin B-like lectins"/>
    <property type="match status" value="4"/>
</dbReference>
<evidence type="ECO:0000313" key="1">
    <source>
        <dbReference type="EMBL" id="KAE8684746.1"/>
    </source>
</evidence>
<gene>
    <name evidence="1" type="ORF">F3Y22_tig00111105pilonHSYRG00342</name>
</gene>
<reference evidence="1" key="1">
    <citation type="submission" date="2019-09" db="EMBL/GenBank/DDBJ databases">
        <title>Draft genome information of white flower Hibiscus syriacus.</title>
        <authorList>
            <person name="Kim Y.-M."/>
        </authorList>
    </citation>
    <scope>NUCLEOTIDE SEQUENCE [LARGE SCALE GENOMIC DNA]</scope>
    <source>
        <strain evidence="1">YM2019G1</strain>
    </source>
</reference>
<evidence type="ECO:0000313" key="2">
    <source>
        <dbReference type="Proteomes" id="UP000436088"/>
    </source>
</evidence>
<proteinExistence type="predicted"/>
<accession>A0A6A2YZ63</accession>
<dbReference type="Proteomes" id="UP000436088">
    <property type="component" value="Unassembled WGS sequence"/>
</dbReference>
<dbReference type="Gene3D" id="2.80.10.50">
    <property type="match status" value="4"/>
</dbReference>
<dbReference type="InterPro" id="IPR040249">
    <property type="entry name" value="Ricin_B-like_lectin_EULS3-like"/>
</dbReference>
<dbReference type="PANTHER" id="PTHR31257:SF2">
    <property type="entry name" value="RICIN B-LIKE LECTIN EULS3"/>
    <property type="match status" value="1"/>
</dbReference>
<organism evidence="1 2">
    <name type="scientific">Hibiscus syriacus</name>
    <name type="common">Rose of Sharon</name>
    <dbReference type="NCBI Taxonomy" id="106335"/>
    <lineage>
        <taxon>Eukaryota</taxon>
        <taxon>Viridiplantae</taxon>
        <taxon>Streptophyta</taxon>
        <taxon>Embryophyta</taxon>
        <taxon>Tracheophyta</taxon>
        <taxon>Spermatophyta</taxon>
        <taxon>Magnoliopsida</taxon>
        <taxon>eudicotyledons</taxon>
        <taxon>Gunneridae</taxon>
        <taxon>Pentapetalae</taxon>
        <taxon>rosids</taxon>
        <taxon>malvids</taxon>
        <taxon>Malvales</taxon>
        <taxon>Malvaceae</taxon>
        <taxon>Malvoideae</taxon>
        <taxon>Hibiscus</taxon>
    </lineage>
</organism>
<dbReference type="InterPro" id="IPR035992">
    <property type="entry name" value="Ricin_B-like_lectins"/>
</dbReference>
<dbReference type="AlphaFoldDB" id="A0A6A2YZ63"/>
<protein>
    <submittedName>
        <fullName evidence="1">NAC100 protein</fullName>
    </submittedName>
</protein>
<dbReference type="PANTHER" id="PTHR31257">
    <property type="entry name" value="RICIN B-LIKE LECTIN EULS3"/>
    <property type="match status" value="1"/>
</dbReference>
<keyword evidence="2" id="KW-1185">Reference proteome</keyword>
<name>A0A6A2YZ63_HIBSY</name>
<dbReference type="CDD" id="cd23431">
    <property type="entry name" value="beta-trefoil_Ricin_AtEULS3-like"/>
    <property type="match status" value="4"/>
</dbReference>
<sequence>MDGTMKVYCKANLGYNLTIRNGKVVLAPSDPKDEFQHWYKDEKFSSSVKDDEGFPGFSLVNKATGEAIKHPTGARNFVQLVPYKPDVLDKSVLWTASNDVRDGYKAIRMVTNTHLNLDAFIGNGSIINGTNVGVWEWNCGDNQIWMIAPNTGLGKVVLAPSDPDDEFQVWYKDEKFSSSVKDEAGFPGFSLINKATGEAIKHAIGARFPVRLVPYKPDVLDESILWSASNEARDGYKAIRNVTNTSLNLDAFIGSGSIINGTTVGLWKWNNGDNQIWKIVPNTVNIYCKENPGYNLTIRNGKVVLAPSDPNDEFQHWYKDEKFSSSVKDDEGFPGFSLINKVTGEAIKHASVERDLVQLVPYKPDVLDKSILWTASNDVRDGYNAIRMVTNTHLNLDAFIGDGSIINGTGIGVWEWHSGDNQIWMIVPSSVRVYCKANPNYNLTIRPCKVVLQKPMKVYCKDNHSYNLTIRQGKVVLAPSDPNDEFQEWYKDEKFSSSVKDDEGFPGFSLINKATGEAIKHPTGAHALVQLVPYKPYVLDKSVIWTASNEVRDGYKAIRMVTNSHLNFDAFIGDGSIINGTNIGVWEWNNGDNQIWKIVPNLCRISSSDAFFVFSFQCDGKDVPPLFS</sequence>